<evidence type="ECO:0000313" key="12">
    <source>
        <dbReference type="Proteomes" id="UP000016666"/>
    </source>
</evidence>
<proteinExistence type="inferred from homology"/>
<protein>
    <submittedName>
        <fullName evidence="11">Solute carrier family 25 member 10</fullName>
    </submittedName>
</protein>
<evidence type="ECO:0000256" key="9">
    <source>
        <dbReference type="RuleBase" id="RU000488"/>
    </source>
</evidence>
<comment type="similarity">
    <text evidence="2 9">Belongs to the mitochondrial carrier (TC 2.A.29) family.</text>
</comment>
<dbReference type="InterPro" id="IPR050391">
    <property type="entry name" value="Mito_Metabolite_Transporter"/>
</dbReference>
<evidence type="ECO:0000256" key="8">
    <source>
        <dbReference type="PROSITE-ProRule" id="PRU00282"/>
    </source>
</evidence>
<dbReference type="SUPFAM" id="SSF103506">
    <property type="entry name" value="Mitochondrial carrier"/>
    <property type="match status" value="1"/>
</dbReference>
<dbReference type="Proteomes" id="UP000016666">
    <property type="component" value="Chromosome 19"/>
</dbReference>
<feature type="region of interest" description="Disordered" evidence="10">
    <location>
        <begin position="233"/>
        <end position="269"/>
    </location>
</feature>
<evidence type="ECO:0000256" key="2">
    <source>
        <dbReference type="ARBA" id="ARBA00006375"/>
    </source>
</evidence>
<feature type="repeat" description="Solcar" evidence="8">
    <location>
        <begin position="1"/>
        <end position="75"/>
    </location>
</feature>
<dbReference type="GO" id="GO:0016020">
    <property type="term" value="C:membrane"/>
    <property type="evidence" value="ECO:0007669"/>
    <property type="project" value="UniProtKB-SubCell"/>
</dbReference>
<keyword evidence="5" id="KW-0677">Repeat</keyword>
<keyword evidence="7 8" id="KW-0472">Membrane</keyword>
<evidence type="ECO:0000313" key="11">
    <source>
        <dbReference type="Ensembl" id="ENSAPLP00000030285.1"/>
    </source>
</evidence>
<dbReference type="InterPro" id="IPR023395">
    <property type="entry name" value="MCP_dom_sf"/>
</dbReference>
<name>A0A493TXI0_ANAPP</name>
<keyword evidence="3 9" id="KW-0813">Transport</keyword>
<dbReference type="STRING" id="8840.ENSAPLP00000030285"/>
<gene>
    <name evidence="11" type="primary">SLC25A10</name>
</gene>
<evidence type="ECO:0000256" key="6">
    <source>
        <dbReference type="ARBA" id="ARBA00022989"/>
    </source>
</evidence>
<dbReference type="AlphaFoldDB" id="A0A493TXI0"/>
<feature type="region of interest" description="Disordered" evidence="10">
    <location>
        <begin position="349"/>
        <end position="368"/>
    </location>
</feature>
<evidence type="ECO:0000256" key="5">
    <source>
        <dbReference type="ARBA" id="ARBA00022737"/>
    </source>
</evidence>
<dbReference type="PROSITE" id="PS50920">
    <property type="entry name" value="SOLCAR"/>
    <property type="match status" value="2"/>
</dbReference>
<dbReference type="Ensembl" id="ENSAPLT00000041902.1">
    <property type="protein sequence ID" value="ENSAPLP00000030285.1"/>
    <property type="gene ID" value="ENSAPLG00000014178.2"/>
</dbReference>
<reference evidence="11" key="3">
    <citation type="submission" date="2025-09" db="UniProtKB">
        <authorList>
            <consortium name="Ensembl"/>
        </authorList>
    </citation>
    <scope>IDENTIFICATION</scope>
</reference>
<reference evidence="11 12" key="1">
    <citation type="submission" date="2017-10" db="EMBL/GenBank/DDBJ databases">
        <title>A new Pekin duck reference genome.</title>
        <authorList>
            <person name="Hou Z.-C."/>
            <person name="Zhou Z.-K."/>
            <person name="Zhu F."/>
            <person name="Hou S.-S."/>
        </authorList>
    </citation>
    <scope>NUCLEOTIDE SEQUENCE [LARGE SCALE GENOMIC DNA]</scope>
</reference>
<feature type="repeat" description="Solcar" evidence="8">
    <location>
        <begin position="88"/>
        <end position="170"/>
    </location>
</feature>
<keyword evidence="6" id="KW-1133">Transmembrane helix</keyword>
<comment type="subcellular location">
    <subcellularLocation>
        <location evidence="1">Membrane</location>
        <topology evidence="1">Multi-pass membrane protein</topology>
    </subcellularLocation>
</comment>
<dbReference type="Pfam" id="PF00153">
    <property type="entry name" value="Mito_carr"/>
    <property type="match status" value="2"/>
</dbReference>
<dbReference type="PANTHER" id="PTHR45618">
    <property type="entry name" value="MITOCHONDRIAL DICARBOXYLATE CARRIER-RELATED"/>
    <property type="match status" value="1"/>
</dbReference>
<keyword evidence="4 8" id="KW-0812">Transmembrane</keyword>
<dbReference type="GeneTree" id="ENSGT00940000156783"/>
<accession>A0A493TXI0</accession>
<keyword evidence="12" id="KW-1185">Reference proteome</keyword>
<sequence>QGRTGSPEPAPLHPALPQVHLQTQQEVKMRMMGMAMRVVRTDGFLALYNGLSASLCRQMTYSLTRFAIYETARDRLGQGSQGPPPFYQKVLLGAVGGFTGGFVGTPADMVNVRSVLLAPLALYSHALDGMYRVLREEGLKKLFSGATMASSRGALVTVGQVGRFCWAAVPGEGQDRPWHSKEGRRPGTWLRSCCHSAHSSHRPHLCLPGAAAQILWDQSGHLREGWTLPCPGGERAGHHRDPRTLPPVRGQGCSPSPHPHSRALPGPVASRSQAALPSLPLHSQHLRYLWAVLRPPPLCTLLFFFFFFILPCPAGLQVCPCLPPALAGEAGSARGPRLCPHGLVPGRMGNSPLPLPGRSLKGQGLGGP</sequence>
<dbReference type="Gene3D" id="1.50.40.10">
    <property type="entry name" value="Mitochondrial carrier domain"/>
    <property type="match status" value="1"/>
</dbReference>
<evidence type="ECO:0000256" key="1">
    <source>
        <dbReference type="ARBA" id="ARBA00004141"/>
    </source>
</evidence>
<evidence type="ECO:0000256" key="7">
    <source>
        <dbReference type="ARBA" id="ARBA00023136"/>
    </source>
</evidence>
<reference evidence="11" key="2">
    <citation type="submission" date="2025-08" db="UniProtKB">
        <authorList>
            <consortium name="Ensembl"/>
        </authorList>
    </citation>
    <scope>IDENTIFICATION</scope>
</reference>
<evidence type="ECO:0000256" key="10">
    <source>
        <dbReference type="SAM" id="MobiDB-lite"/>
    </source>
</evidence>
<evidence type="ECO:0000256" key="4">
    <source>
        <dbReference type="ARBA" id="ARBA00022692"/>
    </source>
</evidence>
<dbReference type="InterPro" id="IPR018108">
    <property type="entry name" value="MCP_transmembrane"/>
</dbReference>
<evidence type="ECO:0000256" key="3">
    <source>
        <dbReference type="ARBA" id="ARBA00022448"/>
    </source>
</evidence>
<organism evidence="11 12">
    <name type="scientific">Anas platyrhynchos platyrhynchos</name>
    <name type="common">Northern mallard</name>
    <dbReference type="NCBI Taxonomy" id="8840"/>
    <lineage>
        <taxon>Eukaryota</taxon>
        <taxon>Metazoa</taxon>
        <taxon>Chordata</taxon>
        <taxon>Craniata</taxon>
        <taxon>Vertebrata</taxon>
        <taxon>Euteleostomi</taxon>
        <taxon>Archelosauria</taxon>
        <taxon>Archosauria</taxon>
        <taxon>Dinosauria</taxon>
        <taxon>Saurischia</taxon>
        <taxon>Theropoda</taxon>
        <taxon>Coelurosauria</taxon>
        <taxon>Aves</taxon>
        <taxon>Neognathae</taxon>
        <taxon>Galloanserae</taxon>
        <taxon>Anseriformes</taxon>
        <taxon>Anatidae</taxon>
        <taxon>Anatinae</taxon>
        <taxon>Anas</taxon>
    </lineage>
</organism>